<name>E6Q0Q8_9ZZZZ</name>
<reference evidence="1" key="1">
    <citation type="submission" date="2009-10" db="EMBL/GenBank/DDBJ databases">
        <title>Diversity of trophic interactions inside an arsenic-rich microbial ecosystem.</title>
        <authorList>
            <person name="Bertin P.N."/>
            <person name="Heinrich-Salmeron A."/>
            <person name="Pelletier E."/>
            <person name="Goulhen-Chollet F."/>
            <person name="Arsene-Ploetze F."/>
            <person name="Gallien S."/>
            <person name="Calteau A."/>
            <person name="Vallenet D."/>
            <person name="Casiot C."/>
            <person name="Chane-Woon-Ming B."/>
            <person name="Giloteaux L."/>
            <person name="Barakat M."/>
            <person name="Bonnefoy V."/>
            <person name="Bruneel O."/>
            <person name="Chandler M."/>
            <person name="Cleiss J."/>
            <person name="Duran R."/>
            <person name="Elbaz-Poulichet F."/>
            <person name="Fonknechten N."/>
            <person name="Lauga B."/>
            <person name="Mornico D."/>
            <person name="Ortet P."/>
            <person name="Schaeffer C."/>
            <person name="Siguier P."/>
            <person name="Alexander Thil Smith A."/>
            <person name="Van Dorsselaer A."/>
            <person name="Weissenbach J."/>
            <person name="Medigue C."/>
            <person name="Le Paslier D."/>
        </authorList>
    </citation>
    <scope>NUCLEOTIDE SEQUENCE</scope>
</reference>
<proteinExistence type="predicted"/>
<accession>E6Q0Q8</accession>
<dbReference type="EMBL" id="CABO01000005">
    <property type="protein sequence ID" value="CBI00768.1"/>
    <property type="molecule type" value="Genomic_DNA"/>
</dbReference>
<comment type="caution">
    <text evidence="1">The sequence shown here is derived from an EMBL/GenBank/DDBJ whole genome shotgun (WGS) entry which is preliminary data.</text>
</comment>
<dbReference type="AlphaFoldDB" id="E6Q0Q8"/>
<protein>
    <submittedName>
        <fullName evidence="1">Uncharacterized protein</fullName>
    </submittedName>
</protein>
<gene>
    <name evidence="1" type="ORF">CARN4_0114</name>
</gene>
<organism evidence="1">
    <name type="scientific">mine drainage metagenome</name>
    <dbReference type="NCBI Taxonomy" id="410659"/>
    <lineage>
        <taxon>unclassified sequences</taxon>
        <taxon>metagenomes</taxon>
        <taxon>ecological metagenomes</taxon>
    </lineage>
</organism>
<sequence length="92" mass="10014">MGFGVTTLGAVVERTSTRIMIMRGAALRCIELAPLRATILLLTPNTMAAHMEASVSAERCPQFPAIGRGHFGHGRWRSHQNSLQSEVANELL</sequence>
<evidence type="ECO:0000313" key="1">
    <source>
        <dbReference type="EMBL" id="CBI00768.1"/>
    </source>
</evidence>